<sequence>MRIPTSPVGWLIAAYVLLLRWTCRVRTTNDPRPGLRQRGEAYSHAILHAHQLAIGSKGEPGTMAMASQSADGELLVPTFRVLGVPLARGSNARNGRDRGGTDALAQMVQHVRGGGNTVIAVDGPRGPRGRVRKGIASLSQQTNTPIVCVIVKPTWRLVIGRAWDRFQVPLPFTRFDAYFGPLLRPEPDETVESLRRRVEETLRTLEVQHDPRQADTPSADSAAQPDPHDASAQSSPRNAA</sequence>
<evidence type="ECO:0000313" key="4">
    <source>
        <dbReference type="Proteomes" id="UP000318995"/>
    </source>
</evidence>
<dbReference type="AlphaFoldDB" id="A0A5C5VZG7"/>
<organism evidence="3 4">
    <name type="scientific">Botrimarina hoheduenensis</name>
    <dbReference type="NCBI Taxonomy" id="2528000"/>
    <lineage>
        <taxon>Bacteria</taxon>
        <taxon>Pseudomonadati</taxon>
        <taxon>Planctomycetota</taxon>
        <taxon>Planctomycetia</taxon>
        <taxon>Pirellulales</taxon>
        <taxon>Lacipirellulaceae</taxon>
        <taxon>Botrimarina</taxon>
    </lineage>
</organism>
<feature type="compositionally biased region" description="Basic and acidic residues" evidence="1">
    <location>
        <begin position="202"/>
        <end position="213"/>
    </location>
</feature>
<proteinExistence type="predicted"/>
<evidence type="ECO:0000313" key="3">
    <source>
        <dbReference type="EMBL" id="TWT43161.1"/>
    </source>
</evidence>
<comment type="caution">
    <text evidence="3">The sequence shown here is derived from an EMBL/GenBank/DDBJ whole genome shotgun (WGS) entry which is preliminary data.</text>
</comment>
<dbReference type="Pfam" id="PF04028">
    <property type="entry name" value="DUF374"/>
    <property type="match status" value="1"/>
</dbReference>
<gene>
    <name evidence="3" type="ORF">Pla111_21110</name>
</gene>
<evidence type="ECO:0000259" key="2">
    <source>
        <dbReference type="Pfam" id="PF04028"/>
    </source>
</evidence>
<dbReference type="RefSeq" id="WP_146574045.1">
    <property type="nucleotide sequence ID" value="NZ_SJPH01000004.1"/>
</dbReference>
<feature type="region of interest" description="Disordered" evidence="1">
    <location>
        <begin position="202"/>
        <end position="240"/>
    </location>
</feature>
<dbReference type="InterPro" id="IPR007172">
    <property type="entry name" value="DUF374"/>
</dbReference>
<feature type="domain" description="DUF374" evidence="2">
    <location>
        <begin position="60"/>
        <end position="128"/>
    </location>
</feature>
<reference evidence="3 4" key="1">
    <citation type="submission" date="2019-02" db="EMBL/GenBank/DDBJ databases">
        <title>Deep-cultivation of Planctomycetes and their phenomic and genomic characterization uncovers novel biology.</title>
        <authorList>
            <person name="Wiegand S."/>
            <person name="Jogler M."/>
            <person name="Boedeker C."/>
            <person name="Pinto D."/>
            <person name="Vollmers J."/>
            <person name="Rivas-Marin E."/>
            <person name="Kohn T."/>
            <person name="Peeters S.H."/>
            <person name="Heuer A."/>
            <person name="Rast P."/>
            <person name="Oberbeckmann S."/>
            <person name="Bunk B."/>
            <person name="Jeske O."/>
            <person name="Meyerdierks A."/>
            <person name="Storesund J.E."/>
            <person name="Kallscheuer N."/>
            <person name="Luecker S."/>
            <person name="Lage O.M."/>
            <person name="Pohl T."/>
            <person name="Merkel B.J."/>
            <person name="Hornburger P."/>
            <person name="Mueller R.-W."/>
            <person name="Bruemmer F."/>
            <person name="Labrenz M."/>
            <person name="Spormann A.M."/>
            <person name="Op Den Camp H."/>
            <person name="Overmann J."/>
            <person name="Amann R."/>
            <person name="Jetten M.S.M."/>
            <person name="Mascher T."/>
            <person name="Medema M.H."/>
            <person name="Devos D.P."/>
            <person name="Kaster A.-K."/>
            <person name="Ovreas L."/>
            <person name="Rohde M."/>
            <person name="Galperin M.Y."/>
            <person name="Jogler C."/>
        </authorList>
    </citation>
    <scope>NUCLEOTIDE SEQUENCE [LARGE SCALE GENOMIC DNA]</scope>
    <source>
        <strain evidence="3 4">Pla111</strain>
    </source>
</reference>
<dbReference type="Proteomes" id="UP000318995">
    <property type="component" value="Unassembled WGS sequence"/>
</dbReference>
<protein>
    <recommendedName>
        <fullName evidence="2">DUF374 domain-containing protein</fullName>
    </recommendedName>
</protein>
<dbReference type="OrthoDB" id="9810508at2"/>
<name>A0A5C5VZG7_9BACT</name>
<accession>A0A5C5VZG7</accession>
<feature type="compositionally biased region" description="Polar residues" evidence="1">
    <location>
        <begin position="231"/>
        <end position="240"/>
    </location>
</feature>
<dbReference type="EMBL" id="SJPH01000004">
    <property type="protein sequence ID" value="TWT43161.1"/>
    <property type="molecule type" value="Genomic_DNA"/>
</dbReference>
<evidence type="ECO:0000256" key="1">
    <source>
        <dbReference type="SAM" id="MobiDB-lite"/>
    </source>
</evidence>
<keyword evidence="4" id="KW-1185">Reference proteome</keyword>